<dbReference type="AlphaFoldDB" id="A0AAW0E387"/>
<dbReference type="Proteomes" id="UP001362999">
    <property type="component" value="Unassembled WGS sequence"/>
</dbReference>
<evidence type="ECO:0000313" key="2">
    <source>
        <dbReference type="Proteomes" id="UP001362999"/>
    </source>
</evidence>
<reference evidence="1 2" key="1">
    <citation type="journal article" date="2024" name="J Genomics">
        <title>Draft genome sequencing and assembly of Favolaschia claudopus CIRM-BRFM 2984 isolated from oak limbs.</title>
        <authorList>
            <person name="Navarro D."/>
            <person name="Drula E."/>
            <person name="Chaduli D."/>
            <person name="Cazenave R."/>
            <person name="Ahrendt S."/>
            <person name="Wang J."/>
            <person name="Lipzen A."/>
            <person name="Daum C."/>
            <person name="Barry K."/>
            <person name="Grigoriev I.V."/>
            <person name="Favel A."/>
            <person name="Rosso M.N."/>
            <person name="Martin F."/>
        </authorList>
    </citation>
    <scope>NUCLEOTIDE SEQUENCE [LARGE SCALE GENOMIC DNA]</scope>
    <source>
        <strain evidence="1 2">CIRM-BRFM 2984</strain>
    </source>
</reference>
<dbReference type="EMBL" id="JAWWNJ010000004">
    <property type="protein sequence ID" value="KAK7058157.1"/>
    <property type="molecule type" value="Genomic_DNA"/>
</dbReference>
<name>A0AAW0E387_9AGAR</name>
<organism evidence="1 2">
    <name type="scientific">Favolaschia claudopus</name>
    <dbReference type="NCBI Taxonomy" id="2862362"/>
    <lineage>
        <taxon>Eukaryota</taxon>
        <taxon>Fungi</taxon>
        <taxon>Dikarya</taxon>
        <taxon>Basidiomycota</taxon>
        <taxon>Agaricomycotina</taxon>
        <taxon>Agaricomycetes</taxon>
        <taxon>Agaricomycetidae</taxon>
        <taxon>Agaricales</taxon>
        <taxon>Marasmiineae</taxon>
        <taxon>Mycenaceae</taxon>
        <taxon>Favolaschia</taxon>
    </lineage>
</organism>
<gene>
    <name evidence="1" type="ORF">R3P38DRAFT_1194741</name>
</gene>
<sequence>MSLTIRLRLRYRPTQLLCPRMSLSGGDGGPPSFVSALDAASLSRCVVEVLGRFRLVEASFALLQRRGGYCLAVSGMDGLRAYANCGAPMPIRRRSTPAAGFESLSARWVCVLSFATYTRQARVGGRGSGRGGEGIAVFFFVALQVSEIPMVCGDALAPVTQVRSGEVIDGPMVGRERSERDAYAPVTSMGRGELHLLCCGRIMCHRGVHCEADE</sequence>
<accession>A0AAW0E387</accession>
<comment type="caution">
    <text evidence="1">The sequence shown here is derived from an EMBL/GenBank/DDBJ whole genome shotgun (WGS) entry which is preliminary data.</text>
</comment>
<proteinExistence type="predicted"/>
<evidence type="ECO:0000313" key="1">
    <source>
        <dbReference type="EMBL" id="KAK7058157.1"/>
    </source>
</evidence>
<keyword evidence="2" id="KW-1185">Reference proteome</keyword>
<protein>
    <submittedName>
        <fullName evidence="1">Uncharacterized protein</fullName>
    </submittedName>
</protein>